<reference evidence="1" key="1">
    <citation type="journal article" date="2015" name="Nature">
        <title>Complex archaea that bridge the gap between prokaryotes and eukaryotes.</title>
        <authorList>
            <person name="Spang A."/>
            <person name="Saw J.H."/>
            <person name="Jorgensen S.L."/>
            <person name="Zaremba-Niedzwiedzka K."/>
            <person name="Martijn J."/>
            <person name="Lind A.E."/>
            <person name="van Eijk R."/>
            <person name="Schleper C."/>
            <person name="Guy L."/>
            <person name="Ettema T.J."/>
        </authorList>
    </citation>
    <scope>NUCLEOTIDE SEQUENCE</scope>
</reference>
<organism evidence="1">
    <name type="scientific">marine sediment metagenome</name>
    <dbReference type="NCBI Taxonomy" id="412755"/>
    <lineage>
        <taxon>unclassified sequences</taxon>
        <taxon>metagenomes</taxon>
        <taxon>ecological metagenomes</taxon>
    </lineage>
</organism>
<protein>
    <submittedName>
        <fullName evidence="1">Uncharacterized protein</fullName>
    </submittedName>
</protein>
<comment type="caution">
    <text evidence="1">The sequence shown here is derived from an EMBL/GenBank/DDBJ whole genome shotgun (WGS) entry which is preliminary data.</text>
</comment>
<name>A0A0F8X6U8_9ZZZZ</name>
<dbReference type="AlphaFoldDB" id="A0A0F8X6U8"/>
<sequence>FQRLINIAKDKFKFLNAFRSYPDIKYIPVFWRNVKWGDQDYLFKVKREGDRIFNFQANEIYILNQDFNFENFFKNAF</sequence>
<dbReference type="EMBL" id="LAZR01064869">
    <property type="protein sequence ID" value="KKK56685.1"/>
    <property type="molecule type" value="Genomic_DNA"/>
</dbReference>
<proteinExistence type="predicted"/>
<gene>
    <name evidence="1" type="ORF">LCGC14_3062040</name>
</gene>
<evidence type="ECO:0000313" key="1">
    <source>
        <dbReference type="EMBL" id="KKK56685.1"/>
    </source>
</evidence>
<feature type="non-terminal residue" evidence="1">
    <location>
        <position position="1"/>
    </location>
</feature>
<accession>A0A0F8X6U8</accession>